<dbReference type="EMBL" id="CAMAPE010000002">
    <property type="protein sequence ID" value="CAH9054649.1"/>
    <property type="molecule type" value="Genomic_DNA"/>
</dbReference>
<name>A0A9P0YH19_CUSEU</name>
<evidence type="ECO:0000313" key="2">
    <source>
        <dbReference type="EMBL" id="CAH9054649.1"/>
    </source>
</evidence>
<feature type="transmembrane region" description="Helical" evidence="1">
    <location>
        <begin position="31"/>
        <end position="48"/>
    </location>
</feature>
<keyword evidence="3" id="KW-1185">Reference proteome</keyword>
<keyword evidence="1" id="KW-0812">Transmembrane</keyword>
<organism evidence="2 3">
    <name type="scientific">Cuscuta europaea</name>
    <name type="common">European dodder</name>
    <dbReference type="NCBI Taxonomy" id="41803"/>
    <lineage>
        <taxon>Eukaryota</taxon>
        <taxon>Viridiplantae</taxon>
        <taxon>Streptophyta</taxon>
        <taxon>Embryophyta</taxon>
        <taxon>Tracheophyta</taxon>
        <taxon>Spermatophyta</taxon>
        <taxon>Magnoliopsida</taxon>
        <taxon>eudicotyledons</taxon>
        <taxon>Gunneridae</taxon>
        <taxon>Pentapetalae</taxon>
        <taxon>asterids</taxon>
        <taxon>lamiids</taxon>
        <taxon>Solanales</taxon>
        <taxon>Convolvulaceae</taxon>
        <taxon>Cuscuteae</taxon>
        <taxon>Cuscuta</taxon>
        <taxon>Cuscuta subgen. Cuscuta</taxon>
    </lineage>
</organism>
<reference evidence="2" key="1">
    <citation type="submission" date="2022-07" db="EMBL/GenBank/DDBJ databases">
        <authorList>
            <person name="Macas J."/>
            <person name="Novak P."/>
            <person name="Neumann P."/>
        </authorList>
    </citation>
    <scope>NUCLEOTIDE SEQUENCE</scope>
</reference>
<sequence length="110" mass="13108">MLKGVVFDGLYWIIGVAYALAECFKEDFKKYFWFWVGYWSFVTLLTQCEMNLHELISRIPLFNEVKVVCFVCFWFHKFQRVSSGYIDGIILKAKIKINNTLRHLDLILAR</sequence>
<keyword evidence="1" id="KW-0472">Membrane</keyword>
<evidence type="ECO:0008006" key="4">
    <source>
        <dbReference type="Google" id="ProtNLM"/>
    </source>
</evidence>
<dbReference type="Proteomes" id="UP001152484">
    <property type="component" value="Unassembled WGS sequence"/>
</dbReference>
<gene>
    <name evidence="2" type="ORF">CEURO_LOCUS687</name>
</gene>
<evidence type="ECO:0000256" key="1">
    <source>
        <dbReference type="SAM" id="Phobius"/>
    </source>
</evidence>
<evidence type="ECO:0000313" key="3">
    <source>
        <dbReference type="Proteomes" id="UP001152484"/>
    </source>
</evidence>
<accession>A0A9P0YH19</accession>
<keyword evidence="1" id="KW-1133">Transmembrane helix</keyword>
<protein>
    <recommendedName>
        <fullName evidence="4">HVA22-like protein</fullName>
    </recommendedName>
</protein>
<comment type="caution">
    <text evidence="2">The sequence shown here is derived from an EMBL/GenBank/DDBJ whole genome shotgun (WGS) entry which is preliminary data.</text>
</comment>
<dbReference type="AlphaFoldDB" id="A0A9P0YH19"/>
<proteinExistence type="predicted"/>